<dbReference type="AlphaFoldDB" id="A0A7I9VTL1"/>
<feature type="region of interest" description="Disordered" evidence="1">
    <location>
        <begin position="73"/>
        <end position="97"/>
    </location>
</feature>
<name>A0A7I9VTL1_9BACT</name>
<evidence type="ECO:0000313" key="2">
    <source>
        <dbReference type="EMBL" id="GEJ59469.1"/>
    </source>
</evidence>
<feature type="compositionally biased region" description="Low complexity" evidence="1">
    <location>
        <begin position="73"/>
        <end position="84"/>
    </location>
</feature>
<sequence length="97" mass="10556">MVTEQAGQSALRRGAAPELDATEERALRMRLGASLPLSARLERIAVATDAEIELLAYEIEGFLKLKARRASAAAPARTATPTASRTKEKIVRALRRK</sequence>
<reference evidence="3" key="1">
    <citation type="journal article" date="2020" name="Appl. Environ. Microbiol.">
        <title>Diazotrophic Anaeromyxobacter Isolates from Soils.</title>
        <authorList>
            <person name="Masuda Y."/>
            <person name="Yamanaka H."/>
            <person name="Xu Z.X."/>
            <person name="Shiratori Y."/>
            <person name="Aono T."/>
            <person name="Amachi S."/>
            <person name="Senoo K."/>
            <person name="Itoh H."/>
        </authorList>
    </citation>
    <scope>NUCLEOTIDE SEQUENCE [LARGE SCALE GENOMIC DNA]</scope>
    <source>
        <strain evidence="3">R267</strain>
    </source>
</reference>
<proteinExistence type="predicted"/>
<dbReference type="EMBL" id="BJTG01000015">
    <property type="protein sequence ID" value="GEJ59469.1"/>
    <property type="molecule type" value="Genomic_DNA"/>
</dbReference>
<evidence type="ECO:0000313" key="3">
    <source>
        <dbReference type="Proteomes" id="UP000503640"/>
    </source>
</evidence>
<gene>
    <name evidence="2" type="ORF">AMYX_42100</name>
</gene>
<accession>A0A7I9VTL1</accession>
<keyword evidence="3" id="KW-1185">Reference proteome</keyword>
<evidence type="ECO:0000256" key="1">
    <source>
        <dbReference type="SAM" id="MobiDB-lite"/>
    </source>
</evidence>
<dbReference type="Proteomes" id="UP000503640">
    <property type="component" value="Unassembled WGS sequence"/>
</dbReference>
<protein>
    <submittedName>
        <fullName evidence="2">Uncharacterized protein</fullName>
    </submittedName>
</protein>
<organism evidence="2 3">
    <name type="scientific">Anaeromyxobacter diazotrophicus</name>
    <dbReference type="NCBI Taxonomy" id="2590199"/>
    <lineage>
        <taxon>Bacteria</taxon>
        <taxon>Pseudomonadati</taxon>
        <taxon>Myxococcota</taxon>
        <taxon>Myxococcia</taxon>
        <taxon>Myxococcales</taxon>
        <taxon>Cystobacterineae</taxon>
        <taxon>Anaeromyxobacteraceae</taxon>
        <taxon>Anaeromyxobacter</taxon>
    </lineage>
</organism>
<comment type="caution">
    <text evidence="2">The sequence shown here is derived from an EMBL/GenBank/DDBJ whole genome shotgun (WGS) entry which is preliminary data.</text>
</comment>